<feature type="domain" description="VWFA" evidence="2">
    <location>
        <begin position="286"/>
        <end position="460"/>
    </location>
</feature>
<keyword evidence="5" id="KW-1185">Reference proteome</keyword>
<dbReference type="SMART" id="SM00327">
    <property type="entry name" value="VWA"/>
    <property type="match status" value="1"/>
</dbReference>
<evidence type="ECO:0000313" key="4">
    <source>
        <dbReference type="EMBL" id="KLT44947.1"/>
    </source>
</evidence>
<evidence type="ECO:0000256" key="1">
    <source>
        <dbReference type="SAM" id="MobiDB-lite"/>
    </source>
</evidence>
<dbReference type="PROSITE" id="PS51468">
    <property type="entry name" value="VIT"/>
    <property type="match status" value="1"/>
</dbReference>
<evidence type="ECO:0008006" key="6">
    <source>
        <dbReference type="Google" id="ProtNLM"/>
    </source>
</evidence>
<protein>
    <recommendedName>
        <fullName evidence="6">VIT-domain-containing protein</fullName>
    </recommendedName>
</protein>
<evidence type="ECO:0000259" key="3">
    <source>
        <dbReference type="PROSITE" id="PS51468"/>
    </source>
</evidence>
<dbReference type="SUPFAM" id="SSF53300">
    <property type="entry name" value="vWA-like"/>
    <property type="match status" value="1"/>
</dbReference>
<organism evidence="4 5">
    <name type="scientific">Cutaneotrichosporon oleaginosum</name>
    <dbReference type="NCBI Taxonomy" id="879819"/>
    <lineage>
        <taxon>Eukaryota</taxon>
        <taxon>Fungi</taxon>
        <taxon>Dikarya</taxon>
        <taxon>Basidiomycota</taxon>
        <taxon>Agaricomycotina</taxon>
        <taxon>Tremellomycetes</taxon>
        <taxon>Trichosporonales</taxon>
        <taxon>Trichosporonaceae</taxon>
        <taxon>Cutaneotrichosporon</taxon>
    </lineage>
</organism>
<evidence type="ECO:0000259" key="2">
    <source>
        <dbReference type="PROSITE" id="PS50234"/>
    </source>
</evidence>
<dbReference type="EMBL" id="KQ087183">
    <property type="protein sequence ID" value="KLT44947.1"/>
    <property type="molecule type" value="Genomic_DNA"/>
</dbReference>
<feature type="region of interest" description="Disordered" evidence="1">
    <location>
        <begin position="786"/>
        <end position="815"/>
    </location>
</feature>
<dbReference type="PROSITE" id="PS50234">
    <property type="entry name" value="VWFA"/>
    <property type="match status" value="1"/>
</dbReference>
<dbReference type="SMART" id="SM00609">
    <property type="entry name" value="VIT"/>
    <property type="match status" value="1"/>
</dbReference>
<dbReference type="PANTHER" id="PTHR45737">
    <property type="entry name" value="VON WILLEBRAND FACTOR A DOMAIN-CONTAINING PROTEIN 5A"/>
    <property type="match status" value="1"/>
</dbReference>
<feature type="region of interest" description="Disordered" evidence="1">
    <location>
        <begin position="716"/>
        <end position="771"/>
    </location>
</feature>
<gene>
    <name evidence="4" type="ORF">CC85DRAFT_269920</name>
</gene>
<dbReference type="Pfam" id="PF13768">
    <property type="entry name" value="VWA_3"/>
    <property type="match status" value="1"/>
</dbReference>
<dbReference type="Gene3D" id="3.40.50.410">
    <property type="entry name" value="von Willebrand factor, type A domain"/>
    <property type="match status" value="1"/>
</dbReference>
<dbReference type="InterPro" id="IPR013694">
    <property type="entry name" value="VIT"/>
</dbReference>
<feature type="domain" description="VIT" evidence="3">
    <location>
        <begin position="11"/>
        <end position="142"/>
    </location>
</feature>
<dbReference type="PANTHER" id="PTHR45737:SF6">
    <property type="entry name" value="VON WILLEBRAND FACTOR A DOMAIN-CONTAINING PROTEIN 5A"/>
    <property type="match status" value="1"/>
</dbReference>
<name>A0A0J0XV56_9TREE</name>
<dbReference type="OrthoDB" id="1729737at2759"/>
<dbReference type="GeneID" id="28981769"/>
<dbReference type="RefSeq" id="XP_018281438.1">
    <property type="nucleotide sequence ID" value="XM_018421166.1"/>
</dbReference>
<dbReference type="AlphaFoldDB" id="A0A0J0XV56"/>
<proteinExistence type="predicted"/>
<dbReference type="InterPro" id="IPR002035">
    <property type="entry name" value="VWF_A"/>
</dbReference>
<sequence>MSYAWHSTDILCGCFFQVEYDRYYLPQVDISAHTTIIGTSSRTVLRQTFENKSKDKIDELKYVFPLYDGVSVVGFRCTIGSRVIEGVVQERNQAKATYKAATDRGDMAGLLEESLSAGDVFTTRIGNVPAGEKVFVDITYLGELEHNAQIDGLRFTIPTQVAPRYGSMQFGDSASSNVQGGEISVTIDIEMPTASAIKSVQSPSHPIAVSVGHTSKAPNADPSFEKATASLTLNSTSLETDFVLHVVATNLGEPTALLETHSTIPHQRALMTTLVPKFALPSEKPEVVFICDRSGSMSGHIGSLISALTLFLKSLPVGVKFNICSFGTDFKFLWKQSKSYTQATLDEASRHVAAFKANFGGTEMYNPILETFKRRFTDMNLEVFVITDGEIWAQEELFAMMNEQIEKAKGAIRVFSLGIGSGASTSLVNGIARGGGGFAQYVHDGEKMDVAILRMLRASLFPHITDYSLEIKYGKCEESDDDFELVEKVNSSLLIGDNETAAKTRRSPSKRIISLFQRDLKDDSPPKSEAAPLPALPAPRYLQTPGVIPPLFPFSRTTVYVLLSDTCPSSAPVAVILRATSAAGPLELEIPVTVLREPGMTIHQLAARREMKELEEGRGWVSLAKVGPVALKDKYPGRYSDMVEREAVRIGTKFQVSGKWCSFVAVEKGNNGDEMVVDIPPEYNESNIEDHMDMSKGSMSASPYGIPLQAPPPAPMQMQAQNVSRHGGSGSSYGSAANSRAHVSKRSAMPQRSKGGAMPKKSMGGAKPMAAPSGAVRHISAMLTKSTGGAAPGSMREAPSYAPSAPPAAPCPQAVALDTNPGGVTLIAQTRGRGQDNTGAFERLAYSPLDDFSYAERRSAPADTSGGERNPVMALMFLINEQLFEGNWRWTPTLEYALGIKAEEAMAAAPGFSAEMVATACAVALLNAKLAQAKEKWVMIEEKAETWLHAQGGDVEALKKAVRTLF</sequence>
<evidence type="ECO:0000313" key="5">
    <source>
        <dbReference type="Proteomes" id="UP000053611"/>
    </source>
</evidence>
<dbReference type="Pfam" id="PF08487">
    <property type="entry name" value="VIT"/>
    <property type="match status" value="1"/>
</dbReference>
<reference evidence="4 5" key="1">
    <citation type="submission" date="2015-03" db="EMBL/GenBank/DDBJ databases">
        <title>Genomics and transcriptomics of the oil-accumulating basidiomycete yeast T. oleaginosus allow insights into substrate utilization and the diverse evolutionary trajectories of mating systems in fungi.</title>
        <authorList>
            <consortium name="DOE Joint Genome Institute"/>
            <person name="Kourist R."/>
            <person name="Kracht O."/>
            <person name="Bracharz F."/>
            <person name="Lipzen A."/>
            <person name="Nolan M."/>
            <person name="Ohm R."/>
            <person name="Grigoriev I."/>
            <person name="Sun S."/>
            <person name="Heitman J."/>
            <person name="Bruck T."/>
            <person name="Nowrousian M."/>
        </authorList>
    </citation>
    <scope>NUCLEOTIDE SEQUENCE [LARGE SCALE GENOMIC DNA]</scope>
    <source>
        <strain evidence="4 5">IBC0246</strain>
    </source>
</reference>
<dbReference type="InterPro" id="IPR036465">
    <property type="entry name" value="vWFA_dom_sf"/>
</dbReference>
<dbReference type="STRING" id="879819.A0A0J0XV56"/>
<accession>A0A0J0XV56</accession>
<dbReference type="Proteomes" id="UP000053611">
    <property type="component" value="Unassembled WGS sequence"/>
</dbReference>